<comment type="similarity">
    <text evidence="1">Belongs to the NAD(P)-dependent epimerase/dehydratase family.</text>
</comment>
<feature type="domain" description="NAD-dependent epimerase/dehydratase" evidence="2">
    <location>
        <begin position="3"/>
        <end position="260"/>
    </location>
</feature>
<dbReference type="EMBL" id="MT143633">
    <property type="protein sequence ID" value="QJA99182.1"/>
    <property type="molecule type" value="Genomic_DNA"/>
</dbReference>
<name>A0A6M3M078_9ZZZZ</name>
<sequence length="340" mass="38609">MKILVTGSAGFIGGYVVEELLNQGWEVIGIDNLSKYKAYVEKSYDNHPNYKFVQGDAKNVSLLKEHLQDCEHMLNLASLIGGISYFNAYPFSIILENEMLLASAFEAALWAYKFKKLKKITVVSSSMIFESTTRWPSKEDDIELISPPKSVYGFQKLTVHYWCNAAWLQHNLPYTIIIPWNCIGIGETRAKNEKEIKSGSIVLAMSHVLPDLVQKIYKGQYPLRIYGSGEQFRHYTYGADLSKGIVSTLNNPFALNESFNLSTPTGHSVKELVLEIWKRINGNKKLEFLHEDPFDNDVQKRIPDISKSKNILHFNATTTLETALDIILPWIINQIDLGNL</sequence>
<dbReference type="SUPFAM" id="SSF51735">
    <property type="entry name" value="NAD(P)-binding Rossmann-fold domains"/>
    <property type="match status" value="1"/>
</dbReference>
<dbReference type="EMBL" id="MT143857">
    <property type="protein sequence ID" value="QJB03708.1"/>
    <property type="molecule type" value="Genomic_DNA"/>
</dbReference>
<dbReference type="AlphaFoldDB" id="A0A6M3M078"/>
<gene>
    <name evidence="3" type="ORF">MM171A01268_0011</name>
    <name evidence="4" type="ORF">MM171B00579_0010</name>
</gene>
<dbReference type="InterPro" id="IPR036291">
    <property type="entry name" value="NAD(P)-bd_dom_sf"/>
</dbReference>
<evidence type="ECO:0000313" key="4">
    <source>
        <dbReference type="EMBL" id="QJB03708.1"/>
    </source>
</evidence>
<reference evidence="3" key="1">
    <citation type="submission" date="2020-03" db="EMBL/GenBank/DDBJ databases">
        <title>The deep terrestrial virosphere.</title>
        <authorList>
            <person name="Holmfeldt K."/>
            <person name="Nilsson E."/>
            <person name="Simone D."/>
            <person name="Lopez-Fernandez M."/>
            <person name="Wu X."/>
            <person name="de Brujin I."/>
            <person name="Lundin D."/>
            <person name="Andersson A."/>
            <person name="Bertilsson S."/>
            <person name="Dopson M."/>
        </authorList>
    </citation>
    <scope>NUCLEOTIDE SEQUENCE</scope>
    <source>
        <strain evidence="3">MM171A01268</strain>
        <strain evidence="4">MM171B00579</strain>
    </source>
</reference>
<evidence type="ECO:0000313" key="3">
    <source>
        <dbReference type="EMBL" id="QJA99182.1"/>
    </source>
</evidence>
<protein>
    <submittedName>
        <fullName evidence="3">Putative NADH dehydrogenase</fullName>
    </submittedName>
</protein>
<proteinExistence type="inferred from homology"/>
<accession>A0A6M3M078</accession>
<evidence type="ECO:0000256" key="1">
    <source>
        <dbReference type="ARBA" id="ARBA00007637"/>
    </source>
</evidence>
<organism evidence="3">
    <name type="scientific">viral metagenome</name>
    <dbReference type="NCBI Taxonomy" id="1070528"/>
    <lineage>
        <taxon>unclassified sequences</taxon>
        <taxon>metagenomes</taxon>
        <taxon>organismal metagenomes</taxon>
    </lineage>
</organism>
<dbReference type="Gene3D" id="3.40.50.720">
    <property type="entry name" value="NAD(P)-binding Rossmann-like Domain"/>
    <property type="match status" value="1"/>
</dbReference>
<dbReference type="InterPro" id="IPR001509">
    <property type="entry name" value="Epimerase_deHydtase"/>
</dbReference>
<evidence type="ECO:0000259" key="2">
    <source>
        <dbReference type="Pfam" id="PF01370"/>
    </source>
</evidence>
<dbReference type="PANTHER" id="PTHR43000">
    <property type="entry name" value="DTDP-D-GLUCOSE 4,6-DEHYDRATASE-RELATED"/>
    <property type="match status" value="1"/>
</dbReference>
<dbReference type="Pfam" id="PF01370">
    <property type="entry name" value="Epimerase"/>
    <property type="match status" value="1"/>
</dbReference>